<keyword evidence="1" id="KW-0472">Membrane</keyword>
<protein>
    <submittedName>
        <fullName evidence="2">Uncharacterized protein</fullName>
    </submittedName>
</protein>
<proteinExistence type="predicted"/>
<gene>
    <name evidence="2" type="ORF">GCM10010126_62070</name>
</gene>
<dbReference type="RefSeq" id="WP_191897965.1">
    <property type="nucleotide sequence ID" value="NZ_BMQD01000029.1"/>
</dbReference>
<feature type="transmembrane region" description="Helical" evidence="1">
    <location>
        <begin position="20"/>
        <end position="41"/>
    </location>
</feature>
<evidence type="ECO:0000313" key="3">
    <source>
        <dbReference type="Proteomes" id="UP000627984"/>
    </source>
</evidence>
<sequence length="98" mass="10533">MTALVTWLSGAFAPGWPERFAHTVAVALLAAAAVVAAFVLAEQTSLRSRARAVRRSWLRAVEATTTAEACGDGAWIARTSTYDTALYLLHTVITEEEP</sequence>
<reference evidence="2" key="1">
    <citation type="journal article" date="2014" name="Int. J. Syst. Evol. Microbiol.">
        <title>Complete genome sequence of Corynebacterium casei LMG S-19264T (=DSM 44701T), isolated from a smear-ripened cheese.</title>
        <authorList>
            <consortium name="US DOE Joint Genome Institute (JGI-PGF)"/>
            <person name="Walter F."/>
            <person name="Albersmeier A."/>
            <person name="Kalinowski J."/>
            <person name="Ruckert C."/>
        </authorList>
    </citation>
    <scope>NUCLEOTIDE SEQUENCE</scope>
    <source>
        <strain evidence="2">JCM 3093</strain>
    </source>
</reference>
<keyword evidence="1" id="KW-1133">Transmembrane helix</keyword>
<dbReference type="AlphaFoldDB" id="A0AA37BMN5"/>
<evidence type="ECO:0000313" key="2">
    <source>
        <dbReference type="EMBL" id="GGK94257.1"/>
    </source>
</evidence>
<name>A0AA37BMN5_9ACTN</name>
<comment type="caution">
    <text evidence="2">The sequence shown here is derived from an EMBL/GenBank/DDBJ whole genome shotgun (WGS) entry which is preliminary data.</text>
</comment>
<dbReference type="EMBL" id="BMQD01000029">
    <property type="protein sequence ID" value="GGK94257.1"/>
    <property type="molecule type" value="Genomic_DNA"/>
</dbReference>
<reference evidence="2" key="2">
    <citation type="submission" date="2022-09" db="EMBL/GenBank/DDBJ databases">
        <authorList>
            <person name="Sun Q."/>
            <person name="Ohkuma M."/>
        </authorList>
    </citation>
    <scope>NUCLEOTIDE SEQUENCE</scope>
    <source>
        <strain evidence="2">JCM 3093</strain>
    </source>
</reference>
<organism evidence="2 3">
    <name type="scientific">Planomonospora parontospora</name>
    <dbReference type="NCBI Taxonomy" id="58119"/>
    <lineage>
        <taxon>Bacteria</taxon>
        <taxon>Bacillati</taxon>
        <taxon>Actinomycetota</taxon>
        <taxon>Actinomycetes</taxon>
        <taxon>Streptosporangiales</taxon>
        <taxon>Streptosporangiaceae</taxon>
        <taxon>Planomonospora</taxon>
    </lineage>
</organism>
<accession>A0AA37BMN5</accession>
<keyword evidence="1" id="KW-0812">Transmembrane</keyword>
<dbReference type="Proteomes" id="UP000627984">
    <property type="component" value="Unassembled WGS sequence"/>
</dbReference>
<evidence type="ECO:0000256" key="1">
    <source>
        <dbReference type="SAM" id="Phobius"/>
    </source>
</evidence>